<dbReference type="InterPro" id="IPR022030">
    <property type="entry name" value="SF3A1_dom"/>
</dbReference>
<evidence type="ECO:0000256" key="2">
    <source>
        <dbReference type="ARBA" id="ARBA00022664"/>
    </source>
</evidence>
<proteinExistence type="predicted"/>
<dbReference type="InterPro" id="IPR045146">
    <property type="entry name" value="SF3A1"/>
</dbReference>
<protein>
    <recommendedName>
        <fullName evidence="12">Splicing factor 3A subunit 1</fullName>
    </recommendedName>
</protein>
<evidence type="ECO:0000256" key="7">
    <source>
        <dbReference type="SAM" id="MobiDB-lite"/>
    </source>
</evidence>
<feature type="region of interest" description="Disordered" evidence="7">
    <location>
        <begin position="569"/>
        <end position="590"/>
    </location>
</feature>
<evidence type="ECO:0008006" key="12">
    <source>
        <dbReference type="Google" id="ProtNLM"/>
    </source>
</evidence>
<evidence type="ECO:0000313" key="11">
    <source>
        <dbReference type="Proteomes" id="UP000198341"/>
    </source>
</evidence>
<dbReference type="RefSeq" id="XP_007508937.1">
    <property type="nucleotide sequence ID" value="XM_007508875.1"/>
</dbReference>
<dbReference type="PANTHER" id="PTHR15316">
    <property type="entry name" value="SPLICEOSOME ASSOCIATED PROTEIN 114/SWAP SPLICING FACTOR-RELATED"/>
    <property type="match status" value="1"/>
</dbReference>
<evidence type="ECO:0000259" key="8">
    <source>
        <dbReference type="PROSITE" id="PS50053"/>
    </source>
</evidence>
<dbReference type="FunFam" id="1.10.10.790:FF:000002">
    <property type="entry name" value="Splicing factor 3A subunit 1"/>
    <property type="match status" value="1"/>
</dbReference>
<dbReference type="Gene3D" id="1.10.10.790">
    <property type="entry name" value="Surp module"/>
    <property type="match status" value="2"/>
</dbReference>
<dbReference type="OrthoDB" id="447637at2759"/>
<dbReference type="Pfam" id="PF01805">
    <property type="entry name" value="Surp"/>
    <property type="match status" value="2"/>
</dbReference>
<comment type="subcellular location">
    <subcellularLocation>
        <location evidence="1">Nucleus</location>
    </subcellularLocation>
</comment>
<feature type="region of interest" description="Disordered" evidence="7">
    <location>
        <begin position="513"/>
        <end position="534"/>
    </location>
</feature>
<dbReference type="SMART" id="SM00648">
    <property type="entry name" value="SWAP"/>
    <property type="match status" value="2"/>
</dbReference>
<dbReference type="InterPro" id="IPR029071">
    <property type="entry name" value="Ubiquitin-like_domsf"/>
</dbReference>
<dbReference type="STRING" id="41875.K8FD13"/>
<dbReference type="SUPFAM" id="SSF54236">
    <property type="entry name" value="Ubiquitin-like"/>
    <property type="match status" value="1"/>
</dbReference>
<evidence type="ECO:0000256" key="4">
    <source>
        <dbReference type="ARBA" id="ARBA00022737"/>
    </source>
</evidence>
<keyword evidence="3" id="KW-0747">Spliceosome</keyword>
<dbReference type="eggNOG" id="KOG0007">
    <property type="taxonomic scope" value="Eukaryota"/>
</dbReference>
<organism evidence="10 11">
    <name type="scientific">Bathycoccus prasinos</name>
    <dbReference type="NCBI Taxonomy" id="41875"/>
    <lineage>
        <taxon>Eukaryota</taxon>
        <taxon>Viridiplantae</taxon>
        <taxon>Chlorophyta</taxon>
        <taxon>Mamiellophyceae</taxon>
        <taxon>Mamiellales</taxon>
        <taxon>Bathycoccaceae</taxon>
        <taxon>Bathycoccus</taxon>
    </lineage>
</organism>
<keyword evidence="11" id="KW-1185">Reference proteome</keyword>
<name>K8FD13_9CHLO</name>
<dbReference type="AlphaFoldDB" id="K8FD13"/>
<feature type="region of interest" description="Disordered" evidence="7">
    <location>
        <begin position="384"/>
        <end position="407"/>
    </location>
</feature>
<feature type="domain" description="SURP motif" evidence="9">
    <location>
        <begin position="179"/>
        <end position="221"/>
    </location>
</feature>
<dbReference type="GeneID" id="19011548"/>
<evidence type="ECO:0000256" key="6">
    <source>
        <dbReference type="ARBA" id="ARBA00023242"/>
    </source>
</evidence>
<dbReference type="Gene3D" id="3.10.20.90">
    <property type="entry name" value="Phosphatidylinositol 3-kinase Catalytic Subunit, Chain A, domain 1"/>
    <property type="match status" value="1"/>
</dbReference>
<dbReference type="Proteomes" id="UP000198341">
    <property type="component" value="Chromosome 15"/>
</dbReference>
<dbReference type="PANTHER" id="PTHR15316:SF1">
    <property type="entry name" value="SPLICING FACTOR 3A SUBUNIT 1"/>
    <property type="match status" value="1"/>
</dbReference>
<dbReference type="EMBL" id="FO082264">
    <property type="protein sequence ID" value="CCO20023.1"/>
    <property type="molecule type" value="Genomic_DNA"/>
</dbReference>
<evidence type="ECO:0000259" key="9">
    <source>
        <dbReference type="PROSITE" id="PS50128"/>
    </source>
</evidence>
<keyword evidence="5" id="KW-0508">mRNA splicing</keyword>
<sequence>MGGTNDNDMNEVAVIDERLQNNSIKISKEDGLKPVSLNTLNTQTHSVGVIIPPPDVRAIVDKTAQFVAKNGPEFETRILSSEKNNQKFSFLRENSPFYSYYRGKIESNKLELEGKTIEDQNKKGMEVAEQVQSQSKFMAKSTTTGLSSSKPEVLERPREFKHSVGTQPPQGLKRSEIEVIKLSAQFVARNGAKFLSGLASREYQNPEFAFLKPAHPLFTYFTSLADSYSEVLMPENKQEMEEILDVEEDYKKALERSLKRSEWDATQTKNRKDIEEKKRMEREAMEAIDWHDFVVVETIDFDDGEDETLPEPIPMREIVGYLKRQALEDASKVETQPATKSTTLVEEEIDVGGTRGASAVATMDDEERQIMRQAQEAEKRVKAASRPLAPNASDEKHASGINENLPEPGMKIVRNYKKPEERAAASKGDKATKFAVSPITGELVPVDEMAEHMRISLIDPKWKEQKDAMLKKLQGSNKVDDDQFAKNILSLAKSRPDIFASGNDKDVSTALNEQMKKHHQQQQQPPALASIAAPTPQPAAPVIPTMIQPPPMMAQQPMPPPPPPPATIATNAGVGQKRGREDGGDDLDAEPVKQKLRIGEMELEDEDNWLDANPGTIKLKILCPDEAKDKNLNGQTIDLEFGSGKETVLKIKQELKPLLGNLAQGKMKLEVKKMGFLKDANSLAYYNIKSGASIHLHLKKR</sequence>
<dbReference type="InterPro" id="IPR000061">
    <property type="entry name" value="Surp"/>
</dbReference>
<evidence type="ECO:0000256" key="1">
    <source>
        <dbReference type="ARBA" id="ARBA00004123"/>
    </source>
</evidence>
<keyword evidence="6" id="KW-0539">Nucleus</keyword>
<feature type="domain" description="Ubiquitin-like" evidence="8">
    <location>
        <begin position="645"/>
        <end position="701"/>
    </location>
</feature>
<dbReference type="SUPFAM" id="SSF109905">
    <property type="entry name" value="Surp module (SWAP domain)"/>
    <property type="match status" value="2"/>
</dbReference>
<gene>
    <name evidence="10" type="ordered locus">Bathy15g00580</name>
</gene>
<dbReference type="InterPro" id="IPR035563">
    <property type="entry name" value="SF3As1_ubi"/>
</dbReference>
<dbReference type="GO" id="GO:0005686">
    <property type="term" value="C:U2 snRNP"/>
    <property type="evidence" value="ECO:0007669"/>
    <property type="project" value="TreeGrafter"/>
</dbReference>
<dbReference type="GO" id="GO:0003723">
    <property type="term" value="F:RNA binding"/>
    <property type="evidence" value="ECO:0007669"/>
    <property type="project" value="InterPro"/>
</dbReference>
<dbReference type="GO" id="GO:0045292">
    <property type="term" value="P:mRNA cis splicing, via spliceosome"/>
    <property type="evidence" value="ECO:0007669"/>
    <property type="project" value="InterPro"/>
</dbReference>
<dbReference type="Pfam" id="PF12230">
    <property type="entry name" value="PRP21_like_P"/>
    <property type="match status" value="1"/>
</dbReference>
<dbReference type="FunFam" id="1.10.10.790:FF:000001">
    <property type="entry name" value="Splicing factor 3a, subunit 1"/>
    <property type="match status" value="1"/>
</dbReference>
<keyword evidence="2" id="KW-0507">mRNA processing</keyword>
<evidence type="ECO:0000313" key="10">
    <source>
        <dbReference type="EMBL" id="CCO20023.1"/>
    </source>
</evidence>
<reference evidence="10 11" key="1">
    <citation type="submission" date="2011-10" db="EMBL/GenBank/DDBJ databases">
        <authorList>
            <person name="Genoscope - CEA"/>
        </authorList>
    </citation>
    <scope>NUCLEOTIDE SEQUENCE [LARGE SCALE GENOMIC DNA]</scope>
    <source>
        <strain evidence="10 11">RCC 1105</strain>
    </source>
</reference>
<evidence type="ECO:0000256" key="3">
    <source>
        <dbReference type="ARBA" id="ARBA00022728"/>
    </source>
</evidence>
<accession>K8FD13</accession>
<evidence type="ECO:0000256" key="5">
    <source>
        <dbReference type="ARBA" id="ARBA00023187"/>
    </source>
</evidence>
<feature type="domain" description="SURP motif" evidence="9">
    <location>
        <begin position="59"/>
        <end position="101"/>
    </location>
</feature>
<dbReference type="CDD" id="cd01800">
    <property type="entry name" value="Ubl_SF3a120"/>
    <property type="match status" value="1"/>
</dbReference>
<dbReference type="PROSITE" id="PS50128">
    <property type="entry name" value="SURP"/>
    <property type="match status" value="2"/>
</dbReference>
<dbReference type="InterPro" id="IPR000626">
    <property type="entry name" value="Ubiquitin-like_dom"/>
</dbReference>
<dbReference type="GO" id="GO:0000381">
    <property type="term" value="P:regulation of alternative mRNA splicing, via spliceosome"/>
    <property type="evidence" value="ECO:0007669"/>
    <property type="project" value="TreeGrafter"/>
</dbReference>
<dbReference type="GO" id="GO:0071013">
    <property type="term" value="C:catalytic step 2 spliceosome"/>
    <property type="evidence" value="ECO:0007669"/>
    <property type="project" value="TreeGrafter"/>
</dbReference>
<keyword evidence="4" id="KW-0677">Repeat</keyword>
<dbReference type="InterPro" id="IPR035967">
    <property type="entry name" value="SWAP/Surp_sf"/>
</dbReference>
<dbReference type="SMART" id="SM00213">
    <property type="entry name" value="UBQ"/>
    <property type="match status" value="1"/>
</dbReference>
<dbReference type="GO" id="GO:0071004">
    <property type="term" value="C:U2-type prespliceosome"/>
    <property type="evidence" value="ECO:0007669"/>
    <property type="project" value="TreeGrafter"/>
</dbReference>
<dbReference type="KEGG" id="bpg:Bathy15g00580"/>
<dbReference type="PROSITE" id="PS50053">
    <property type="entry name" value="UBIQUITIN_2"/>
    <property type="match status" value="1"/>
</dbReference>